<dbReference type="Proteomes" id="UP000469558">
    <property type="component" value="Unassembled WGS sequence"/>
</dbReference>
<dbReference type="PROSITE" id="PS50865">
    <property type="entry name" value="ZF_MYND_2"/>
    <property type="match status" value="1"/>
</dbReference>
<feature type="region of interest" description="Disordered" evidence="5">
    <location>
        <begin position="104"/>
        <end position="124"/>
    </location>
</feature>
<dbReference type="OrthoDB" id="432970at2759"/>
<feature type="domain" description="MYND-type" evidence="6">
    <location>
        <begin position="45"/>
        <end position="87"/>
    </location>
</feature>
<keyword evidence="1" id="KW-0479">Metal-binding</keyword>
<proteinExistence type="predicted"/>
<dbReference type="AlphaFoldDB" id="A0A8T9C4X0"/>
<feature type="region of interest" description="Disordered" evidence="5">
    <location>
        <begin position="1"/>
        <end position="56"/>
    </location>
</feature>
<dbReference type="PROSITE" id="PS01360">
    <property type="entry name" value="ZF_MYND_1"/>
    <property type="match status" value="1"/>
</dbReference>
<accession>A0A8T9C4X0</accession>
<evidence type="ECO:0000256" key="4">
    <source>
        <dbReference type="PROSITE-ProRule" id="PRU00134"/>
    </source>
</evidence>
<keyword evidence="2 4" id="KW-0863">Zinc-finger</keyword>
<dbReference type="SUPFAM" id="SSF144232">
    <property type="entry name" value="HIT/MYND zinc finger-like"/>
    <property type="match status" value="1"/>
</dbReference>
<keyword evidence="8" id="KW-1185">Reference proteome</keyword>
<evidence type="ECO:0000256" key="1">
    <source>
        <dbReference type="ARBA" id="ARBA00022723"/>
    </source>
</evidence>
<dbReference type="Pfam" id="PF01753">
    <property type="entry name" value="zf-MYND"/>
    <property type="match status" value="1"/>
</dbReference>
<feature type="compositionally biased region" description="Basic and acidic residues" evidence="5">
    <location>
        <begin position="13"/>
        <end position="24"/>
    </location>
</feature>
<protein>
    <recommendedName>
        <fullName evidence="6">MYND-type domain-containing protein</fullName>
    </recommendedName>
</protein>
<comment type="caution">
    <text evidence="7">The sequence shown here is derived from an EMBL/GenBank/DDBJ whole genome shotgun (WGS) entry which is preliminary data.</text>
</comment>
<keyword evidence="3" id="KW-0862">Zinc</keyword>
<evidence type="ECO:0000313" key="7">
    <source>
        <dbReference type="EMBL" id="TVY80739.1"/>
    </source>
</evidence>
<sequence>MADQRMANPVEAEGSRSGEARENVESTNEAQQEIDAGSSTAQQKCTSCNKPEMNPDTPLKPCIKCHSSFYCDRDCQKADFKQHKKVCAKQAQIYAQGANFKLATPRSAPKDGHRGGLQKWQFDT</sequence>
<evidence type="ECO:0000256" key="3">
    <source>
        <dbReference type="ARBA" id="ARBA00022833"/>
    </source>
</evidence>
<evidence type="ECO:0000256" key="2">
    <source>
        <dbReference type="ARBA" id="ARBA00022771"/>
    </source>
</evidence>
<organism evidence="7 8">
    <name type="scientific">Lachnellula suecica</name>
    <dbReference type="NCBI Taxonomy" id="602035"/>
    <lineage>
        <taxon>Eukaryota</taxon>
        <taxon>Fungi</taxon>
        <taxon>Dikarya</taxon>
        <taxon>Ascomycota</taxon>
        <taxon>Pezizomycotina</taxon>
        <taxon>Leotiomycetes</taxon>
        <taxon>Helotiales</taxon>
        <taxon>Lachnaceae</taxon>
        <taxon>Lachnellula</taxon>
    </lineage>
</organism>
<feature type="compositionally biased region" description="Polar residues" evidence="5">
    <location>
        <begin position="25"/>
        <end position="49"/>
    </location>
</feature>
<reference evidence="7 8" key="1">
    <citation type="submission" date="2018-05" db="EMBL/GenBank/DDBJ databases">
        <title>Genome sequencing and assembly of the regulated plant pathogen Lachnellula willkommii and related sister species for the development of diagnostic species identification markers.</title>
        <authorList>
            <person name="Giroux E."/>
            <person name="Bilodeau G."/>
        </authorList>
    </citation>
    <scope>NUCLEOTIDE SEQUENCE [LARGE SCALE GENOMIC DNA]</scope>
    <source>
        <strain evidence="7 8">CBS 268.59</strain>
    </source>
</reference>
<evidence type="ECO:0000313" key="8">
    <source>
        <dbReference type="Proteomes" id="UP000469558"/>
    </source>
</evidence>
<gene>
    <name evidence="7" type="ORF">LSUE1_G002550</name>
</gene>
<dbReference type="Gene3D" id="6.10.140.2220">
    <property type="match status" value="1"/>
</dbReference>
<dbReference type="GO" id="GO:0008270">
    <property type="term" value="F:zinc ion binding"/>
    <property type="evidence" value="ECO:0007669"/>
    <property type="project" value="UniProtKB-KW"/>
</dbReference>
<evidence type="ECO:0000259" key="6">
    <source>
        <dbReference type="PROSITE" id="PS50865"/>
    </source>
</evidence>
<name>A0A8T9C4X0_9HELO</name>
<evidence type="ECO:0000256" key="5">
    <source>
        <dbReference type="SAM" id="MobiDB-lite"/>
    </source>
</evidence>
<dbReference type="EMBL" id="QGMK01000620">
    <property type="protein sequence ID" value="TVY80739.1"/>
    <property type="molecule type" value="Genomic_DNA"/>
</dbReference>
<dbReference type="InterPro" id="IPR002893">
    <property type="entry name" value="Znf_MYND"/>
</dbReference>